<dbReference type="SUPFAM" id="SSF51905">
    <property type="entry name" value="FAD/NAD(P)-binding domain"/>
    <property type="match status" value="1"/>
</dbReference>
<reference evidence="4 5" key="1">
    <citation type="submission" date="2019-06" db="EMBL/GenBank/DDBJ databases">
        <title>Genome sequence of Rhodobacteraceae bacterium D4M1.</title>
        <authorList>
            <person name="Cao J."/>
        </authorList>
    </citation>
    <scope>NUCLEOTIDE SEQUENCE [LARGE SCALE GENOMIC DNA]</scope>
    <source>
        <strain evidence="4 5">D4M1</strain>
        <plasmid evidence="5">pd4m1a</plasmid>
    </source>
</reference>
<keyword evidence="4" id="KW-0614">Plasmid</keyword>
<protein>
    <submittedName>
        <fullName evidence="4">FAD-binding oxidoreductase</fullName>
    </submittedName>
</protein>
<accession>A0A5B8G2H3</accession>
<dbReference type="Gene3D" id="3.30.9.10">
    <property type="entry name" value="D-Amino Acid Oxidase, subunit A, domain 2"/>
    <property type="match status" value="1"/>
</dbReference>
<dbReference type="GO" id="GO:0016491">
    <property type="term" value="F:oxidoreductase activity"/>
    <property type="evidence" value="ECO:0007669"/>
    <property type="project" value="UniProtKB-KW"/>
</dbReference>
<proteinExistence type="predicted"/>
<dbReference type="EMBL" id="CP040819">
    <property type="protein sequence ID" value="QDL94274.1"/>
    <property type="molecule type" value="Genomic_DNA"/>
</dbReference>
<feature type="compositionally biased region" description="Polar residues" evidence="2">
    <location>
        <begin position="14"/>
        <end position="23"/>
    </location>
</feature>
<gene>
    <name evidence="4" type="ORF">FDP22_18760</name>
</gene>
<dbReference type="InterPro" id="IPR006076">
    <property type="entry name" value="FAD-dep_OxRdtase"/>
</dbReference>
<keyword evidence="1" id="KW-0560">Oxidoreductase</keyword>
<organism evidence="4 5">
    <name type="scientific">Paroceanicella profunda</name>
    <dbReference type="NCBI Taxonomy" id="2579971"/>
    <lineage>
        <taxon>Bacteria</taxon>
        <taxon>Pseudomonadati</taxon>
        <taxon>Pseudomonadota</taxon>
        <taxon>Alphaproteobacteria</taxon>
        <taxon>Rhodobacterales</taxon>
        <taxon>Paracoccaceae</taxon>
        <taxon>Paroceanicella</taxon>
    </lineage>
</organism>
<evidence type="ECO:0000313" key="4">
    <source>
        <dbReference type="EMBL" id="QDL94274.1"/>
    </source>
</evidence>
<evidence type="ECO:0000256" key="2">
    <source>
        <dbReference type="SAM" id="MobiDB-lite"/>
    </source>
</evidence>
<dbReference type="PANTHER" id="PTHR13847">
    <property type="entry name" value="SARCOSINE DEHYDROGENASE-RELATED"/>
    <property type="match status" value="1"/>
</dbReference>
<evidence type="ECO:0000259" key="3">
    <source>
        <dbReference type="Pfam" id="PF01266"/>
    </source>
</evidence>
<dbReference type="KEGG" id="ppru:FDP22_18760"/>
<dbReference type="PANTHER" id="PTHR13847:SF281">
    <property type="entry name" value="FAD DEPENDENT OXIDOREDUCTASE DOMAIN-CONTAINING PROTEIN"/>
    <property type="match status" value="1"/>
</dbReference>
<dbReference type="GO" id="GO:0005737">
    <property type="term" value="C:cytoplasm"/>
    <property type="evidence" value="ECO:0007669"/>
    <property type="project" value="TreeGrafter"/>
</dbReference>
<feature type="domain" description="FAD dependent oxidoreductase" evidence="3">
    <location>
        <begin position="39"/>
        <end position="391"/>
    </location>
</feature>
<feature type="region of interest" description="Disordered" evidence="2">
    <location>
        <begin position="1"/>
        <end position="37"/>
    </location>
</feature>
<dbReference type="OrthoDB" id="9806601at2"/>
<evidence type="ECO:0000313" key="5">
    <source>
        <dbReference type="Proteomes" id="UP000305888"/>
    </source>
</evidence>
<dbReference type="Proteomes" id="UP000305888">
    <property type="component" value="Plasmid pD4M1A"/>
</dbReference>
<dbReference type="AlphaFoldDB" id="A0A5B8G2H3"/>
<dbReference type="Pfam" id="PF01266">
    <property type="entry name" value="DAO"/>
    <property type="match status" value="1"/>
</dbReference>
<sequence length="434" mass="46527">MPDGSLIESERPSLSRSLWTDTATPRPETPPFTGPDETDVAIVGGGFTGLSAALHLAEAGRAVTLLDSHHPGWGASGRNGGQVIAGLKEDPEVVLRRFGAALGGRLNRLSGEAPGLVFDLCARFGIDCGASRTGWIQPAQDAAARKVQEARVRQWQPWSEEISLLSARETADLLGAEGYHSGLIDRRSGAVQPLSYAFGLARAALSLGAVLHGSTEVTGLARDGAGWRVTTARGVLKARCVILATNGYSGPVQDRLRRSVVPVVSTQIATHPLPANLRGNILPEGQVVSDLYRLLVYYRLDAQNRFVIGGRGAYSEAQMPGRLETLKRKAVALYPQLAGLDWPYHWGGYVAMTRDHLPHLHEIEPGLHAGLGYNGRGVAMATAMGRELARRVSGTPANALDVPTTAVTPIPFHMLRKPIVTALATWYALRDRFA</sequence>
<evidence type="ECO:0000256" key="1">
    <source>
        <dbReference type="ARBA" id="ARBA00023002"/>
    </source>
</evidence>
<dbReference type="InterPro" id="IPR036188">
    <property type="entry name" value="FAD/NAD-bd_sf"/>
</dbReference>
<dbReference type="Gene3D" id="3.50.50.60">
    <property type="entry name" value="FAD/NAD(P)-binding domain"/>
    <property type="match status" value="1"/>
</dbReference>
<dbReference type="PRINTS" id="PR00420">
    <property type="entry name" value="RNGMNOXGNASE"/>
</dbReference>
<name>A0A5B8G2H3_9RHOB</name>
<geneLocation type="plasmid" evidence="5">
    <name>pd4m1a</name>
</geneLocation>
<keyword evidence="5" id="KW-1185">Reference proteome</keyword>